<evidence type="ECO:0000256" key="13">
    <source>
        <dbReference type="ARBA" id="ARBA00052376"/>
    </source>
</evidence>
<feature type="non-terminal residue" evidence="19">
    <location>
        <position position="1"/>
    </location>
</feature>
<dbReference type="Gene3D" id="3.90.226.10">
    <property type="entry name" value="2-enoyl-CoA Hydratase, Chain A, domain 1"/>
    <property type="match status" value="1"/>
</dbReference>
<dbReference type="SUPFAM" id="SSF52096">
    <property type="entry name" value="ClpP/crotonase"/>
    <property type="match status" value="1"/>
</dbReference>
<dbReference type="CDD" id="cd06558">
    <property type="entry name" value="crotonase-like"/>
    <property type="match status" value="1"/>
</dbReference>
<evidence type="ECO:0000256" key="18">
    <source>
        <dbReference type="RuleBase" id="RU003707"/>
    </source>
</evidence>
<reference evidence="19 20" key="1">
    <citation type="submission" date="2016-09" db="EMBL/GenBank/DDBJ databases">
        <title>Extensive genetic diversity and differential bi-allelic expression allows diatom success in the polar Southern Ocean.</title>
        <authorList>
            <consortium name="DOE Joint Genome Institute"/>
            <person name="Mock T."/>
            <person name="Otillar R.P."/>
            <person name="Strauss J."/>
            <person name="Dupont C."/>
            <person name="Frickenhaus S."/>
            <person name="Maumus F."/>
            <person name="Mcmullan M."/>
            <person name="Sanges R."/>
            <person name="Schmutz J."/>
            <person name="Toseland A."/>
            <person name="Valas R."/>
            <person name="Veluchamy A."/>
            <person name="Ward B.J."/>
            <person name="Allen A."/>
            <person name="Barry K."/>
            <person name="Falciatore A."/>
            <person name="Ferrante M."/>
            <person name="Fortunato A.E."/>
            <person name="Gloeckner G."/>
            <person name="Gruber A."/>
            <person name="Hipkin R."/>
            <person name="Janech M."/>
            <person name="Kroth P."/>
            <person name="Leese F."/>
            <person name="Lindquist E."/>
            <person name="Lyon B.R."/>
            <person name="Martin J."/>
            <person name="Mayer C."/>
            <person name="Parker M."/>
            <person name="Quesneville H."/>
            <person name="Raymond J."/>
            <person name="Uhlig C."/>
            <person name="Valentin K.U."/>
            <person name="Worden A.Z."/>
            <person name="Armbrust E.V."/>
            <person name="Bowler C."/>
            <person name="Green B."/>
            <person name="Moulton V."/>
            <person name="Van Oosterhout C."/>
            <person name="Grigoriev I."/>
        </authorList>
    </citation>
    <scope>NUCLEOTIDE SEQUENCE [LARGE SCALE GENOMIC DNA]</scope>
    <source>
        <strain evidence="19 20">CCMP1102</strain>
    </source>
</reference>
<keyword evidence="20" id="KW-1185">Reference proteome</keyword>
<name>A0A1E7EVI9_9STRA</name>
<evidence type="ECO:0000313" key="20">
    <source>
        <dbReference type="Proteomes" id="UP000095751"/>
    </source>
</evidence>
<evidence type="ECO:0000256" key="2">
    <source>
        <dbReference type="ARBA" id="ARBA00005005"/>
    </source>
</evidence>
<keyword evidence="6" id="KW-0809">Transit peptide</keyword>
<dbReference type="Pfam" id="PF00378">
    <property type="entry name" value="ECH_1"/>
    <property type="match status" value="1"/>
</dbReference>
<evidence type="ECO:0000313" key="19">
    <source>
        <dbReference type="EMBL" id="OEU09815.1"/>
    </source>
</evidence>
<organism evidence="19 20">
    <name type="scientific">Fragilariopsis cylindrus CCMP1102</name>
    <dbReference type="NCBI Taxonomy" id="635003"/>
    <lineage>
        <taxon>Eukaryota</taxon>
        <taxon>Sar</taxon>
        <taxon>Stramenopiles</taxon>
        <taxon>Ochrophyta</taxon>
        <taxon>Bacillariophyta</taxon>
        <taxon>Bacillariophyceae</taxon>
        <taxon>Bacillariophycidae</taxon>
        <taxon>Bacillariales</taxon>
        <taxon>Bacillariaceae</taxon>
        <taxon>Fragilariopsis</taxon>
    </lineage>
</organism>
<proteinExistence type="inferred from homology"/>
<comment type="catalytic activity">
    <reaction evidence="14">
        <text>(3Z)-octenoyl-CoA = (2E)-octenoyl-CoA</text>
        <dbReference type="Rhea" id="RHEA:46044"/>
        <dbReference type="ChEBI" id="CHEBI:62242"/>
        <dbReference type="ChEBI" id="CHEBI:85640"/>
    </reaction>
    <physiologicalReaction direction="left-to-right" evidence="14">
        <dbReference type="Rhea" id="RHEA:46045"/>
    </physiologicalReaction>
</comment>
<evidence type="ECO:0000256" key="7">
    <source>
        <dbReference type="ARBA" id="ARBA00022990"/>
    </source>
</evidence>
<evidence type="ECO:0000256" key="4">
    <source>
        <dbReference type="ARBA" id="ARBA00011233"/>
    </source>
</evidence>
<comment type="subunit">
    <text evidence="4">Homotrimer.</text>
</comment>
<evidence type="ECO:0000256" key="1">
    <source>
        <dbReference type="ARBA" id="ARBA00004305"/>
    </source>
</evidence>
<comment type="similarity">
    <text evidence="3 18">Belongs to the enoyl-CoA hydratase/isomerase family.</text>
</comment>
<dbReference type="Gene3D" id="6.10.250.170">
    <property type="match status" value="1"/>
</dbReference>
<evidence type="ECO:0000256" key="8">
    <source>
        <dbReference type="ARBA" id="ARBA00023098"/>
    </source>
</evidence>
<evidence type="ECO:0000256" key="17">
    <source>
        <dbReference type="ARBA" id="ARBA00083575"/>
    </source>
</evidence>
<accession>A0A1E7EVI9</accession>
<protein>
    <recommendedName>
        <fullName evidence="16">Enoyl-CoA delta isomerase 1, mitochondrial</fullName>
    </recommendedName>
    <alternativeName>
        <fullName evidence="17">3,2-trans-enoyl-CoA isomerase</fullName>
    </alternativeName>
</protein>
<evidence type="ECO:0000256" key="6">
    <source>
        <dbReference type="ARBA" id="ARBA00022946"/>
    </source>
</evidence>
<dbReference type="InterPro" id="IPR001753">
    <property type="entry name" value="Enoyl-CoA_hydra/iso"/>
</dbReference>
<evidence type="ECO:0000256" key="11">
    <source>
        <dbReference type="ARBA" id="ARBA00050938"/>
    </source>
</evidence>
<evidence type="ECO:0000256" key="9">
    <source>
        <dbReference type="ARBA" id="ARBA00023128"/>
    </source>
</evidence>
<dbReference type="InterPro" id="IPR029045">
    <property type="entry name" value="ClpP/crotonase-like_dom_sf"/>
</dbReference>
<gene>
    <name evidence="19" type="primary">ECH2</name>
    <name evidence="19" type="ORF">FRACYDRAFT_159942</name>
</gene>
<dbReference type="OrthoDB" id="1696280at2759"/>
<feature type="non-terminal residue" evidence="19">
    <location>
        <position position="279"/>
    </location>
</feature>
<dbReference type="AlphaFoldDB" id="A0A1E7EVI9"/>
<dbReference type="Proteomes" id="UP000095751">
    <property type="component" value="Unassembled WGS sequence"/>
</dbReference>
<dbReference type="KEGG" id="fcy:FRACYDRAFT_159942"/>
<evidence type="ECO:0000256" key="10">
    <source>
        <dbReference type="ARBA" id="ARBA00023235"/>
    </source>
</evidence>
<dbReference type="PANTHER" id="PTHR11941:SF45">
    <property type="entry name" value="ENOYL-COA DELTA ISOMERASE 1, MITOCHONDRIAL"/>
    <property type="match status" value="1"/>
</dbReference>
<comment type="catalytic activity">
    <reaction evidence="12">
        <text>(2E)-tetradecenoyl-CoA = (3Z)-tetradecenoyl-CoA</text>
        <dbReference type="Rhea" id="RHEA:29847"/>
        <dbReference type="ChEBI" id="CHEBI:61405"/>
        <dbReference type="ChEBI" id="CHEBI:61968"/>
    </reaction>
    <physiologicalReaction direction="right-to-left" evidence="12">
        <dbReference type="Rhea" id="RHEA:29849"/>
    </physiologicalReaction>
</comment>
<dbReference type="GO" id="GO:0006635">
    <property type="term" value="P:fatty acid beta-oxidation"/>
    <property type="evidence" value="ECO:0007669"/>
    <property type="project" value="TreeGrafter"/>
</dbReference>
<evidence type="ECO:0000256" key="15">
    <source>
        <dbReference type="ARBA" id="ARBA00056147"/>
    </source>
</evidence>
<comment type="subcellular location">
    <subcellularLocation>
        <location evidence="1">Mitochondrion matrix</location>
    </subcellularLocation>
</comment>
<comment type="catalytic activity">
    <reaction evidence="11">
        <text>(3Z)-decenoyl-CoA = (2E)-decenoyl-CoA</text>
        <dbReference type="Rhea" id="RHEA:77195"/>
        <dbReference type="ChEBI" id="CHEBI:61406"/>
        <dbReference type="ChEBI" id="CHEBI:195601"/>
    </reaction>
    <physiologicalReaction direction="left-to-right" evidence="11">
        <dbReference type="Rhea" id="RHEA:77196"/>
    </physiologicalReaction>
</comment>
<evidence type="ECO:0000256" key="12">
    <source>
        <dbReference type="ARBA" id="ARBA00051293"/>
    </source>
</evidence>
<dbReference type="EMBL" id="KV784374">
    <property type="protein sequence ID" value="OEU09815.1"/>
    <property type="molecule type" value="Genomic_DNA"/>
</dbReference>
<keyword evidence="8" id="KW-0443">Lipid metabolism</keyword>
<dbReference type="PANTHER" id="PTHR11941">
    <property type="entry name" value="ENOYL-COA HYDRATASE-RELATED"/>
    <property type="match status" value="1"/>
</dbReference>
<dbReference type="InterPro" id="IPR018376">
    <property type="entry name" value="Enoyl-CoA_hyd/isom_CS"/>
</dbReference>
<dbReference type="GO" id="GO:0005759">
    <property type="term" value="C:mitochondrial matrix"/>
    <property type="evidence" value="ECO:0007669"/>
    <property type="project" value="UniProtKB-SubCell"/>
</dbReference>
<dbReference type="PROSITE" id="PS00166">
    <property type="entry name" value="ENOYL_COA_HYDRATASE"/>
    <property type="match status" value="1"/>
</dbReference>
<comment type="function">
    <text evidence="15">Key enzyme of fatty acid beta-oxidation. Able to isomerize both 3-cis (3Z) and 3-trans (3E) double bonds into the 2-trans (2E) form in a range of enoyl-CoA species, with a preference for (3Z)-enoyl-CoAs over (3E)-enoyl-CoAs. The catalytic efficiency of this enzyme is not affected by the fatty acyl chain length.</text>
</comment>
<comment type="catalytic activity">
    <reaction evidence="13">
        <text>(3Z)-dodecenoyl-CoA = (2E)-dodecenoyl-CoA</text>
        <dbReference type="Rhea" id="RHEA:23716"/>
        <dbReference type="ChEBI" id="CHEBI:57330"/>
        <dbReference type="ChEBI" id="CHEBI:58543"/>
        <dbReference type="EC" id="5.3.3.8"/>
    </reaction>
    <physiologicalReaction direction="left-to-right" evidence="13">
        <dbReference type="Rhea" id="RHEA:23717"/>
    </physiologicalReaction>
</comment>
<comment type="pathway">
    <text evidence="2">Lipid metabolism; fatty acid beta-oxidation.</text>
</comment>
<evidence type="ECO:0000256" key="5">
    <source>
        <dbReference type="ARBA" id="ARBA00022832"/>
    </source>
</evidence>
<evidence type="ECO:0000256" key="3">
    <source>
        <dbReference type="ARBA" id="ARBA00005254"/>
    </source>
</evidence>
<keyword evidence="10" id="KW-0413">Isomerase</keyword>
<keyword evidence="5" id="KW-0276">Fatty acid metabolism</keyword>
<sequence>SRIAIIRMNNKPVNALSMEMCKELSNAIKTVNEQQSTSDDAAVAPFSSIVISSSIPTIFSAGIDIKKELYQPNPKRLSEFWFSFQQLFLDIYGLPVTTISAVNGHAPAGGCMLSLACDYRIMRNNPRSRIGYNESKLGMTAPSWMSQQYIDAIGSHHKAELALLLGTLFTPHDALQIGLIDQLVDDDEVANAAATADNGGHDMNMNIVEMVAIQKAIEFNKIPLIARNNIKKLTRQPLLDQLNNNRQEDSDTFCHLVTSSKVQNFIEKYLNSLAQKSKK</sequence>
<evidence type="ECO:0000256" key="16">
    <source>
        <dbReference type="ARBA" id="ARBA00068317"/>
    </source>
</evidence>
<keyword evidence="7" id="KW-0007">Acetylation</keyword>
<evidence type="ECO:0000256" key="14">
    <source>
        <dbReference type="ARBA" id="ARBA00052542"/>
    </source>
</evidence>
<dbReference type="GO" id="GO:0004165">
    <property type="term" value="F:delta(3)-delta(2)-enoyl-CoA isomerase activity"/>
    <property type="evidence" value="ECO:0007669"/>
    <property type="project" value="UniProtKB-EC"/>
</dbReference>
<keyword evidence="9" id="KW-0496">Mitochondrion</keyword>
<dbReference type="InParanoid" id="A0A1E7EVI9"/>
<dbReference type="FunFam" id="3.90.226.10:FF:000034">
    <property type="entry name" value="Enoyl-CoA delta isomerase 1"/>
    <property type="match status" value="1"/>
</dbReference>